<accession>A0ABW8TFR4</accession>
<reference evidence="2 3" key="1">
    <citation type="submission" date="2024-11" db="EMBL/GenBank/DDBJ databases">
        <authorList>
            <person name="Heng Y.C."/>
            <person name="Lim A.C.H."/>
            <person name="Lee J.K.Y."/>
            <person name="Kittelmann S."/>
        </authorList>
    </citation>
    <scope>NUCLEOTIDE SEQUENCE [LARGE SCALE GENOMIC DNA]</scope>
    <source>
        <strain evidence="2 3">WILCCON 0114</strain>
    </source>
</reference>
<gene>
    <name evidence="2" type="ORF">ACJDT4_12575</name>
</gene>
<name>A0ABW8TFR4_9CLOT</name>
<dbReference type="EMBL" id="JBJIAA010000009">
    <property type="protein sequence ID" value="MFL0251263.1"/>
    <property type="molecule type" value="Genomic_DNA"/>
</dbReference>
<evidence type="ECO:0000256" key="1">
    <source>
        <dbReference type="SAM" id="MobiDB-lite"/>
    </source>
</evidence>
<feature type="region of interest" description="Disordered" evidence="1">
    <location>
        <begin position="1"/>
        <end position="34"/>
    </location>
</feature>
<dbReference type="Proteomes" id="UP001623592">
    <property type="component" value="Unassembled WGS sequence"/>
</dbReference>
<dbReference type="NCBIfam" id="TIGR01558">
    <property type="entry name" value="sm_term_P27"/>
    <property type="match status" value="1"/>
</dbReference>
<comment type="caution">
    <text evidence="2">The sequence shown here is derived from an EMBL/GenBank/DDBJ whole genome shotgun (WGS) entry which is preliminary data.</text>
</comment>
<protein>
    <submittedName>
        <fullName evidence="2">Phage terminase small subunit P27 family</fullName>
    </submittedName>
</protein>
<evidence type="ECO:0000313" key="2">
    <source>
        <dbReference type="EMBL" id="MFL0251263.1"/>
    </source>
</evidence>
<sequence length="160" mass="18733">MSRPRKILDLQTKHLTNQEKLKKEMEEKAIKAPDDELEKPPTWLRDSIAKKEWKRLIKNFKIIGTLNNLDLNNLGCYCNAYSNYREATKEMKKHPLIEYTNTDDSVCIVENPFIKVQLKYSEEIKKYSALLGLTIDARLKIGQMKVDKEQKEISDKFGNI</sequence>
<proteinExistence type="predicted"/>
<organism evidence="2 3">
    <name type="scientific">Clostridium neuense</name>
    <dbReference type="NCBI Taxonomy" id="1728934"/>
    <lineage>
        <taxon>Bacteria</taxon>
        <taxon>Bacillati</taxon>
        <taxon>Bacillota</taxon>
        <taxon>Clostridia</taxon>
        <taxon>Eubacteriales</taxon>
        <taxon>Clostridiaceae</taxon>
        <taxon>Clostridium</taxon>
    </lineage>
</organism>
<dbReference type="Pfam" id="PF05119">
    <property type="entry name" value="Terminase_4"/>
    <property type="match status" value="1"/>
</dbReference>
<dbReference type="InterPro" id="IPR006448">
    <property type="entry name" value="Phage_term_ssu_P27"/>
</dbReference>
<dbReference type="RefSeq" id="WP_406787916.1">
    <property type="nucleotide sequence ID" value="NZ_JBJIAA010000009.1"/>
</dbReference>
<keyword evidence="3" id="KW-1185">Reference proteome</keyword>
<evidence type="ECO:0000313" key="3">
    <source>
        <dbReference type="Proteomes" id="UP001623592"/>
    </source>
</evidence>